<reference evidence="1 2" key="1">
    <citation type="journal article" date="2019" name="Int. J. Syst. Evol. Microbiol.">
        <title>The Global Catalogue of Microorganisms (GCM) 10K type strain sequencing project: providing services to taxonomists for standard genome sequencing and annotation.</title>
        <authorList>
            <consortium name="The Broad Institute Genomics Platform"/>
            <consortium name="The Broad Institute Genome Sequencing Center for Infectious Disease"/>
            <person name="Wu L."/>
            <person name="Ma J."/>
        </authorList>
    </citation>
    <scope>NUCLEOTIDE SEQUENCE [LARGE SCALE GENOMIC DNA]</scope>
    <source>
        <strain evidence="1 2">XZGYJ-43</strain>
    </source>
</reference>
<sequence length="86" mass="10029">MRRPDHRRFDVQRAYRRAPAPWKPLLFAAAIPVALYLLTHPVHAALLAGLVAGRLSTRFAPHGRRVLRHRFRLLARFVRREFAAVR</sequence>
<gene>
    <name evidence="1" type="ORF">ACFQJ9_11180</name>
</gene>
<dbReference type="AlphaFoldDB" id="A0ABD5Z457"/>
<evidence type="ECO:0000313" key="2">
    <source>
        <dbReference type="Proteomes" id="UP001596447"/>
    </source>
</evidence>
<organism evidence="1 2">
    <name type="scientific">Halospeciosus flavus</name>
    <dbReference type="NCBI Taxonomy" id="3032283"/>
    <lineage>
        <taxon>Archaea</taxon>
        <taxon>Methanobacteriati</taxon>
        <taxon>Methanobacteriota</taxon>
        <taxon>Stenosarchaea group</taxon>
        <taxon>Halobacteria</taxon>
        <taxon>Halobacteriales</taxon>
        <taxon>Halobacteriaceae</taxon>
        <taxon>Halospeciosus</taxon>
    </lineage>
</organism>
<dbReference type="Proteomes" id="UP001596447">
    <property type="component" value="Unassembled WGS sequence"/>
</dbReference>
<name>A0ABD5Z457_9EURY</name>
<proteinExistence type="predicted"/>
<comment type="caution">
    <text evidence="1">The sequence shown here is derived from an EMBL/GenBank/DDBJ whole genome shotgun (WGS) entry which is preliminary data.</text>
</comment>
<protein>
    <submittedName>
        <fullName evidence="1">Uncharacterized protein</fullName>
    </submittedName>
</protein>
<evidence type="ECO:0000313" key="1">
    <source>
        <dbReference type="EMBL" id="MFC7199961.1"/>
    </source>
</evidence>
<keyword evidence="2" id="KW-1185">Reference proteome</keyword>
<accession>A0ABD5Z457</accession>
<dbReference type="RefSeq" id="WP_279529883.1">
    <property type="nucleotide sequence ID" value="NZ_CP122312.1"/>
</dbReference>
<dbReference type="EMBL" id="JBHTAR010000011">
    <property type="protein sequence ID" value="MFC7199961.1"/>
    <property type="molecule type" value="Genomic_DNA"/>
</dbReference>